<dbReference type="EMBL" id="BSPK01000025">
    <property type="protein sequence ID" value="GLS63611.1"/>
    <property type="molecule type" value="Genomic_DNA"/>
</dbReference>
<reference evidence="3" key="4">
    <citation type="submission" date="2023-01" db="EMBL/GenBank/DDBJ databases">
        <title>Draft genome sequence of Methylobacterium oxalidis strain NBRC 107715.</title>
        <authorList>
            <person name="Sun Q."/>
            <person name="Mori K."/>
        </authorList>
    </citation>
    <scope>NUCLEOTIDE SEQUENCE</scope>
    <source>
        <strain evidence="3">NBRC 107715</strain>
    </source>
</reference>
<dbReference type="Proteomes" id="UP001156856">
    <property type="component" value="Unassembled WGS sequence"/>
</dbReference>
<reference evidence="2 4" key="3">
    <citation type="submission" date="2019-07" db="EMBL/GenBank/DDBJ databases">
        <title>Whole genome shotgun sequence of Methylobacterium oxalidis NBRC 107715.</title>
        <authorList>
            <person name="Hosoyama A."/>
            <person name="Uohara A."/>
            <person name="Ohji S."/>
            <person name="Ichikawa N."/>
        </authorList>
    </citation>
    <scope>NUCLEOTIDE SEQUENCE [LARGE SCALE GENOMIC DNA]</scope>
    <source>
        <strain evidence="2 4">NBRC 107715</strain>
    </source>
</reference>
<reference evidence="3" key="1">
    <citation type="journal article" date="2014" name="Int. J. Syst. Evol. Microbiol.">
        <title>Complete genome of a new Firmicutes species belonging to the dominant human colonic microbiota ('Ruminococcus bicirculans') reveals two chromosomes and a selective capacity to utilize plant glucans.</title>
        <authorList>
            <consortium name="NISC Comparative Sequencing Program"/>
            <person name="Wegmann U."/>
            <person name="Louis P."/>
            <person name="Goesmann A."/>
            <person name="Henrissat B."/>
            <person name="Duncan S.H."/>
            <person name="Flint H.J."/>
        </authorList>
    </citation>
    <scope>NUCLEOTIDE SEQUENCE</scope>
    <source>
        <strain evidence="3">NBRC 107715</strain>
    </source>
</reference>
<evidence type="ECO:0000313" key="2">
    <source>
        <dbReference type="EMBL" id="GEP04785.1"/>
    </source>
</evidence>
<gene>
    <name evidence="3" type="ORF">GCM10007888_19920</name>
    <name evidence="2" type="ORF">MOX02_28230</name>
</gene>
<keyword evidence="1" id="KW-0472">Membrane</keyword>
<sequence>MASFEGVAMTMNLLVFAAAPLLIGLTAAIVVLIAERRNERTP</sequence>
<dbReference type="EMBL" id="BJZU01000052">
    <property type="protein sequence ID" value="GEP04785.1"/>
    <property type="molecule type" value="Genomic_DNA"/>
</dbReference>
<keyword evidence="1" id="KW-0812">Transmembrane</keyword>
<keyword evidence="5" id="KW-1185">Reference proteome</keyword>
<feature type="transmembrane region" description="Helical" evidence="1">
    <location>
        <begin position="13"/>
        <end position="34"/>
    </location>
</feature>
<proteinExistence type="predicted"/>
<protein>
    <submittedName>
        <fullName evidence="2">Uncharacterized protein</fullName>
    </submittedName>
</protein>
<dbReference type="Proteomes" id="UP000321960">
    <property type="component" value="Unassembled WGS sequence"/>
</dbReference>
<evidence type="ECO:0000313" key="5">
    <source>
        <dbReference type="Proteomes" id="UP001156856"/>
    </source>
</evidence>
<comment type="caution">
    <text evidence="2">The sequence shown here is derived from an EMBL/GenBank/DDBJ whole genome shotgun (WGS) entry which is preliminary data.</text>
</comment>
<evidence type="ECO:0000313" key="4">
    <source>
        <dbReference type="Proteomes" id="UP000321960"/>
    </source>
</evidence>
<evidence type="ECO:0000256" key="1">
    <source>
        <dbReference type="SAM" id="Phobius"/>
    </source>
</evidence>
<evidence type="ECO:0000313" key="3">
    <source>
        <dbReference type="EMBL" id="GLS63611.1"/>
    </source>
</evidence>
<accession>A0A512J497</accession>
<organism evidence="2 4">
    <name type="scientific">Methylobacterium oxalidis</name>
    <dbReference type="NCBI Taxonomy" id="944322"/>
    <lineage>
        <taxon>Bacteria</taxon>
        <taxon>Pseudomonadati</taxon>
        <taxon>Pseudomonadota</taxon>
        <taxon>Alphaproteobacteria</taxon>
        <taxon>Hyphomicrobiales</taxon>
        <taxon>Methylobacteriaceae</taxon>
        <taxon>Methylobacterium</taxon>
    </lineage>
</organism>
<reference evidence="5" key="2">
    <citation type="journal article" date="2019" name="Int. J. Syst. Evol. Microbiol.">
        <title>The Global Catalogue of Microorganisms (GCM) 10K type strain sequencing project: providing services to taxonomists for standard genome sequencing and annotation.</title>
        <authorList>
            <consortium name="The Broad Institute Genomics Platform"/>
            <consortium name="The Broad Institute Genome Sequencing Center for Infectious Disease"/>
            <person name="Wu L."/>
            <person name="Ma J."/>
        </authorList>
    </citation>
    <scope>NUCLEOTIDE SEQUENCE [LARGE SCALE GENOMIC DNA]</scope>
    <source>
        <strain evidence="5">NBRC 107715</strain>
    </source>
</reference>
<keyword evidence="1" id="KW-1133">Transmembrane helix</keyword>
<name>A0A512J497_9HYPH</name>
<dbReference type="AlphaFoldDB" id="A0A512J497"/>